<gene>
    <name evidence="1" type="ORF">CLCHR_37140</name>
</gene>
<sequence length="220" mass="24775">MYDLKEKIKTVEINLPKGKVVIVLPEDVPVDYSKIKKIEKQQREADLGNSNGVPATISLASVSGDLLQTYRTTDEFFLYFNYISRTVVLKSEHLLARTYDMNLNAIDTKIVSKVVMSLKDFIAARFNFLSLPPQNPQNAPMHVNEIWVADEAIVYNTRNVDDIMFLGHKGVGLVTTEETALFTVLYQNGKVTAENVSTFMIISTKRLTTYLCNAIDTNLS</sequence>
<proteinExistence type="predicted"/>
<comment type="caution">
    <text evidence="1">The sequence shown here is derived from an EMBL/GenBank/DDBJ whole genome shotgun (WGS) entry which is preliminary data.</text>
</comment>
<reference evidence="1 2" key="1">
    <citation type="submission" date="2017-03" db="EMBL/GenBank/DDBJ databases">
        <title>Genome sequence of Clostridium chromiireducens DSM 23318.</title>
        <authorList>
            <person name="Poehlein A."/>
            <person name="Daniel R."/>
        </authorList>
    </citation>
    <scope>NUCLEOTIDE SEQUENCE [LARGE SCALE GENOMIC DNA]</scope>
    <source>
        <strain evidence="1 2">DSM 23318</strain>
    </source>
</reference>
<name>A0A1V4IGB4_9CLOT</name>
<organism evidence="1 2">
    <name type="scientific">Clostridium chromiireducens</name>
    <dbReference type="NCBI Taxonomy" id="225345"/>
    <lineage>
        <taxon>Bacteria</taxon>
        <taxon>Bacillati</taxon>
        <taxon>Bacillota</taxon>
        <taxon>Clostridia</taxon>
        <taxon>Eubacteriales</taxon>
        <taxon>Clostridiaceae</taxon>
        <taxon>Clostridium</taxon>
    </lineage>
</organism>
<keyword evidence="2" id="KW-1185">Reference proteome</keyword>
<dbReference type="Proteomes" id="UP000191056">
    <property type="component" value="Unassembled WGS sequence"/>
</dbReference>
<accession>A0A1V4IGB4</accession>
<protein>
    <submittedName>
        <fullName evidence="1">Uncharacterized protein</fullName>
    </submittedName>
</protein>
<evidence type="ECO:0000313" key="1">
    <source>
        <dbReference type="EMBL" id="OPJ59031.1"/>
    </source>
</evidence>
<dbReference type="EMBL" id="MZGT01000060">
    <property type="protein sequence ID" value="OPJ59031.1"/>
    <property type="molecule type" value="Genomic_DNA"/>
</dbReference>
<evidence type="ECO:0000313" key="2">
    <source>
        <dbReference type="Proteomes" id="UP000191056"/>
    </source>
</evidence>
<dbReference type="AlphaFoldDB" id="A0A1V4IGB4"/>